<evidence type="ECO:0000256" key="1">
    <source>
        <dbReference type="SAM" id="Coils"/>
    </source>
</evidence>
<protein>
    <submittedName>
        <fullName evidence="2">Uncharacterized protein</fullName>
    </submittedName>
</protein>
<dbReference type="EMBL" id="CAMGYJ010000008">
    <property type="protein sequence ID" value="CAI0457054.1"/>
    <property type="molecule type" value="Genomic_DNA"/>
</dbReference>
<name>A0AAV0NFB2_9ROSI</name>
<proteinExistence type="predicted"/>
<reference evidence="2" key="1">
    <citation type="submission" date="2022-08" db="EMBL/GenBank/DDBJ databases">
        <authorList>
            <person name="Gutierrez-Valencia J."/>
        </authorList>
    </citation>
    <scope>NUCLEOTIDE SEQUENCE</scope>
</reference>
<accession>A0AAV0NFB2</accession>
<gene>
    <name evidence="2" type="ORF">LITE_LOCUS32986</name>
</gene>
<feature type="coiled-coil region" evidence="1">
    <location>
        <begin position="94"/>
        <end position="135"/>
    </location>
</feature>
<keyword evidence="3" id="KW-1185">Reference proteome</keyword>
<sequence>MSSASAVDFQQVKSFDDFDIIVNGLVINSELSKHLQLKYYELCSSQKLFLHEQKEDFVTWESTLLAFQKLGMNVEFILTRLRQLMRLCDNANRCKRLKTERVEVGKEVKVLEAKLEESVRRMRRIDEEIEKLEIDDVEDVEVNFRELAKAPWSV</sequence>
<organism evidence="2 3">
    <name type="scientific">Linum tenue</name>
    <dbReference type="NCBI Taxonomy" id="586396"/>
    <lineage>
        <taxon>Eukaryota</taxon>
        <taxon>Viridiplantae</taxon>
        <taxon>Streptophyta</taxon>
        <taxon>Embryophyta</taxon>
        <taxon>Tracheophyta</taxon>
        <taxon>Spermatophyta</taxon>
        <taxon>Magnoliopsida</taxon>
        <taxon>eudicotyledons</taxon>
        <taxon>Gunneridae</taxon>
        <taxon>Pentapetalae</taxon>
        <taxon>rosids</taxon>
        <taxon>fabids</taxon>
        <taxon>Malpighiales</taxon>
        <taxon>Linaceae</taxon>
        <taxon>Linum</taxon>
    </lineage>
</organism>
<comment type="caution">
    <text evidence="2">The sequence shown here is derived from an EMBL/GenBank/DDBJ whole genome shotgun (WGS) entry which is preliminary data.</text>
</comment>
<dbReference type="Proteomes" id="UP001154282">
    <property type="component" value="Unassembled WGS sequence"/>
</dbReference>
<evidence type="ECO:0000313" key="3">
    <source>
        <dbReference type="Proteomes" id="UP001154282"/>
    </source>
</evidence>
<keyword evidence="1" id="KW-0175">Coiled coil</keyword>
<evidence type="ECO:0000313" key="2">
    <source>
        <dbReference type="EMBL" id="CAI0457054.1"/>
    </source>
</evidence>
<dbReference type="AlphaFoldDB" id="A0AAV0NFB2"/>